<dbReference type="InterPro" id="IPR038717">
    <property type="entry name" value="Tc1-like_DDE_dom"/>
</dbReference>
<proteinExistence type="predicted"/>
<comment type="caution">
    <text evidence="3">The sequence shown here is derived from an EMBL/GenBank/DDBJ whole genome shotgun (WGS) entry which is preliminary data.</text>
</comment>
<keyword evidence="1" id="KW-1133">Transmembrane helix</keyword>
<name>A0A8S1YKF0_9CILI</name>
<dbReference type="EMBL" id="CAJJDO010000196">
    <property type="protein sequence ID" value="CAD8214093.1"/>
    <property type="molecule type" value="Genomic_DNA"/>
</dbReference>
<accession>A0A8S1YKF0</accession>
<dbReference type="AlphaFoldDB" id="A0A8S1YKF0"/>
<evidence type="ECO:0000313" key="4">
    <source>
        <dbReference type="Proteomes" id="UP000689195"/>
    </source>
</evidence>
<feature type="transmembrane region" description="Helical" evidence="1">
    <location>
        <begin position="92"/>
        <end position="112"/>
    </location>
</feature>
<evidence type="ECO:0000313" key="3">
    <source>
        <dbReference type="EMBL" id="CAD8214093.1"/>
    </source>
</evidence>
<organism evidence="3 4">
    <name type="scientific">Paramecium pentaurelia</name>
    <dbReference type="NCBI Taxonomy" id="43138"/>
    <lineage>
        <taxon>Eukaryota</taxon>
        <taxon>Sar</taxon>
        <taxon>Alveolata</taxon>
        <taxon>Ciliophora</taxon>
        <taxon>Intramacronucleata</taxon>
        <taxon>Oligohymenophorea</taxon>
        <taxon>Peniculida</taxon>
        <taxon>Parameciidae</taxon>
        <taxon>Paramecium</taxon>
    </lineage>
</organism>
<evidence type="ECO:0000256" key="1">
    <source>
        <dbReference type="SAM" id="Phobius"/>
    </source>
</evidence>
<evidence type="ECO:0000259" key="2">
    <source>
        <dbReference type="Pfam" id="PF13358"/>
    </source>
</evidence>
<dbReference type="Proteomes" id="UP000689195">
    <property type="component" value="Unassembled WGS sequence"/>
</dbReference>
<dbReference type="Pfam" id="PF13358">
    <property type="entry name" value="DDE_3"/>
    <property type="match status" value="1"/>
</dbReference>
<feature type="domain" description="Tc1-like transposase DDE" evidence="2">
    <location>
        <begin position="111"/>
        <end position="229"/>
    </location>
</feature>
<keyword evidence="1" id="KW-0812">Transmembrane</keyword>
<keyword evidence="4" id="KW-1185">Reference proteome</keyword>
<gene>
    <name evidence="3" type="ORF">PPENT_87.1.T1960002</name>
</gene>
<sequence>MCFTPQEKIMIYLDDKFLKNAIRNQQFTSSKIIKENFQKIKKSSQSVQRLQMKRENGKTKNKGKKYIRGTDNVGQNQLIYEKQFIIQQKQNSLYSIFVFLYFLISIKLYPIYIDETGIGNDYRQKVWSKIGQNSIPILLQISKGQLQLVLLDKDLVFFQYIKQMQTLILRKTLIARFIQFYNEIFGQGMYFFILDNSFIHQEQFLKQHIVNQISHLYIPPYCPQLNPIGKV</sequence>
<keyword evidence="1" id="KW-0472">Membrane</keyword>
<reference evidence="3" key="1">
    <citation type="submission" date="2021-01" db="EMBL/GenBank/DDBJ databases">
        <authorList>
            <consortium name="Genoscope - CEA"/>
            <person name="William W."/>
        </authorList>
    </citation>
    <scope>NUCLEOTIDE SEQUENCE</scope>
</reference>
<protein>
    <recommendedName>
        <fullName evidence="2">Tc1-like transposase DDE domain-containing protein</fullName>
    </recommendedName>
</protein>